<dbReference type="SMART" id="SM00418">
    <property type="entry name" value="HTH_ARSR"/>
    <property type="match status" value="1"/>
</dbReference>
<dbReference type="PANTHER" id="PTHR33154">
    <property type="entry name" value="TRANSCRIPTIONAL REGULATOR, ARSR FAMILY"/>
    <property type="match status" value="1"/>
</dbReference>
<dbReference type="InterPro" id="IPR001845">
    <property type="entry name" value="HTH_ArsR_DNA-bd_dom"/>
</dbReference>
<dbReference type="PANTHER" id="PTHR33154:SF18">
    <property type="entry name" value="ARSENICAL RESISTANCE OPERON REPRESSOR"/>
    <property type="match status" value="1"/>
</dbReference>
<keyword evidence="2" id="KW-0238">DNA-binding</keyword>
<dbReference type="PROSITE" id="PS50987">
    <property type="entry name" value="HTH_ARSR_2"/>
    <property type="match status" value="1"/>
</dbReference>
<keyword evidence="1" id="KW-0805">Transcription regulation</keyword>
<proteinExistence type="predicted"/>
<comment type="caution">
    <text evidence="5">The sequence shown here is derived from an EMBL/GenBank/DDBJ whole genome shotgun (WGS) entry which is preliminary data.</text>
</comment>
<dbReference type="Proteomes" id="UP000190140">
    <property type="component" value="Unassembled WGS sequence"/>
</dbReference>
<dbReference type="AlphaFoldDB" id="A0A1V4I7V7"/>
<dbReference type="InterPro" id="IPR018334">
    <property type="entry name" value="ArsR_HTH"/>
</dbReference>
<dbReference type="PROSITE" id="PS00846">
    <property type="entry name" value="HTH_ARSR_1"/>
    <property type="match status" value="1"/>
</dbReference>
<protein>
    <submittedName>
        <fullName evidence="5">Transcriptional repressor SdpR</fullName>
    </submittedName>
</protein>
<dbReference type="SUPFAM" id="SSF46785">
    <property type="entry name" value="Winged helix' DNA-binding domain"/>
    <property type="match status" value="1"/>
</dbReference>
<dbReference type="RefSeq" id="WP_079412108.1">
    <property type="nucleotide sequence ID" value="NZ_MZGW01000003.1"/>
</dbReference>
<evidence type="ECO:0000259" key="4">
    <source>
        <dbReference type="PROSITE" id="PS50987"/>
    </source>
</evidence>
<feature type="domain" description="HTH arsR-type" evidence="4">
    <location>
        <begin position="1"/>
        <end position="90"/>
    </location>
</feature>
<sequence length="104" mass="11952">MEEKVEIFKALSDKNRLMILEMLSCGEMCACDIMEGLELTQPTISHHMKILQQSGLVNSQKKGKWVFYSINTDNIKLICEFIKNITSYKDGCICNKVKNKCIEE</sequence>
<dbReference type="Gene3D" id="1.10.10.10">
    <property type="entry name" value="Winged helix-like DNA-binding domain superfamily/Winged helix DNA-binding domain"/>
    <property type="match status" value="1"/>
</dbReference>
<evidence type="ECO:0000313" key="6">
    <source>
        <dbReference type="Proteomes" id="UP000190140"/>
    </source>
</evidence>
<keyword evidence="3" id="KW-0804">Transcription</keyword>
<dbReference type="PRINTS" id="PR00778">
    <property type="entry name" value="HTHARSR"/>
</dbReference>
<evidence type="ECO:0000256" key="1">
    <source>
        <dbReference type="ARBA" id="ARBA00023015"/>
    </source>
</evidence>
<dbReference type="InterPro" id="IPR011991">
    <property type="entry name" value="ArsR-like_HTH"/>
</dbReference>
<dbReference type="InterPro" id="IPR036388">
    <property type="entry name" value="WH-like_DNA-bd_sf"/>
</dbReference>
<dbReference type="Pfam" id="PF01022">
    <property type="entry name" value="HTH_5"/>
    <property type="match status" value="1"/>
</dbReference>
<dbReference type="NCBIfam" id="NF033788">
    <property type="entry name" value="HTH_metalloreg"/>
    <property type="match status" value="1"/>
</dbReference>
<organism evidence="5 6">
    <name type="scientific">Alkalithermobacter paradoxus</name>
    <dbReference type="NCBI Taxonomy" id="29349"/>
    <lineage>
        <taxon>Bacteria</taxon>
        <taxon>Bacillati</taxon>
        <taxon>Bacillota</taxon>
        <taxon>Clostridia</taxon>
        <taxon>Peptostreptococcales</taxon>
        <taxon>Tepidibacteraceae</taxon>
        <taxon>Alkalithermobacter</taxon>
    </lineage>
</organism>
<keyword evidence="6" id="KW-1185">Reference proteome</keyword>
<dbReference type="InterPro" id="IPR051081">
    <property type="entry name" value="HTH_MetalResp_TranReg"/>
</dbReference>
<gene>
    <name evidence="5" type="primary">sdpR_2</name>
    <name evidence="5" type="ORF">CLOTH_12010</name>
</gene>
<dbReference type="EMBL" id="MZGW01000003">
    <property type="protein sequence ID" value="OPJ56023.1"/>
    <property type="molecule type" value="Genomic_DNA"/>
</dbReference>
<accession>A0A1V4I7V7</accession>
<dbReference type="OrthoDB" id="9798835at2"/>
<dbReference type="InterPro" id="IPR036390">
    <property type="entry name" value="WH_DNA-bd_sf"/>
</dbReference>
<name>A0A1V4I7V7_9FIRM</name>
<dbReference type="GO" id="GO:0003677">
    <property type="term" value="F:DNA binding"/>
    <property type="evidence" value="ECO:0007669"/>
    <property type="project" value="UniProtKB-KW"/>
</dbReference>
<evidence type="ECO:0000256" key="2">
    <source>
        <dbReference type="ARBA" id="ARBA00023125"/>
    </source>
</evidence>
<dbReference type="CDD" id="cd00090">
    <property type="entry name" value="HTH_ARSR"/>
    <property type="match status" value="1"/>
</dbReference>
<reference evidence="5 6" key="1">
    <citation type="submission" date="2017-03" db="EMBL/GenBank/DDBJ databases">
        <title>Genome sequence of Clostridium thermoalcaliphilum DSM 7309.</title>
        <authorList>
            <person name="Poehlein A."/>
            <person name="Daniel R."/>
        </authorList>
    </citation>
    <scope>NUCLEOTIDE SEQUENCE [LARGE SCALE GENOMIC DNA]</scope>
    <source>
        <strain evidence="5 6">DSM 7309</strain>
    </source>
</reference>
<evidence type="ECO:0000256" key="3">
    <source>
        <dbReference type="ARBA" id="ARBA00023163"/>
    </source>
</evidence>
<dbReference type="GO" id="GO:0003700">
    <property type="term" value="F:DNA-binding transcription factor activity"/>
    <property type="evidence" value="ECO:0007669"/>
    <property type="project" value="InterPro"/>
</dbReference>
<evidence type="ECO:0000313" key="5">
    <source>
        <dbReference type="EMBL" id="OPJ56023.1"/>
    </source>
</evidence>
<dbReference type="STRING" id="29349.CLOTH_12010"/>